<reference evidence="1 2" key="1">
    <citation type="submission" date="2016-10" db="EMBL/GenBank/DDBJ databases">
        <authorList>
            <person name="de Groot N.N."/>
        </authorList>
    </citation>
    <scope>NUCLEOTIDE SEQUENCE [LARGE SCALE GENOMIC DNA]</scope>
    <source>
        <strain evidence="1 2">DSM 21228</strain>
    </source>
</reference>
<sequence length="147" mass="15879">MNDKKHCAMDTRDLVTLLADLAEQIETLIGKKGAVSVFRYAGKQMGKRLGAGQSGDAEQARGIVAKFFQDKEFMDGVTLEGNGAELSGCRIGLVLRDRGIQAGSHALCHFGFGLIDGVTEAVTGRKIITLHLASEYHDDGITCHETW</sequence>
<dbReference type="STRING" id="525918.SAMN05660964_02955"/>
<dbReference type="Gene3D" id="3.30.1380.20">
    <property type="entry name" value="Trafficking protein particle complex subunit 3"/>
    <property type="match status" value="1"/>
</dbReference>
<gene>
    <name evidence="1" type="ORF">SAMN05660964_02955</name>
</gene>
<dbReference type="AlphaFoldDB" id="A0A1H4FFY3"/>
<name>A0A1H4FFY3_9GAMM</name>
<evidence type="ECO:0000313" key="2">
    <source>
        <dbReference type="Proteomes" id="UP000199397"/>
    </source>
</evidence>
<dbReference type="Proteomes" id="UP000199397">
    <property type="component" value="Unassembled WGS sequence"/>
</dbReference>
<protein>
    <submittedName>
        <fullName evidence="1">Uncharacterized protein</fullName>
    </submittedName>
</protein>
<dbReference type="EMBL" id="FNQP01000020">
    <property type="protein sequence ID" value="SEA96071.1"/>
    <property type="molecule type" value="Genomic_DNA"/>
</dbReference>
<dbReference type="RefSeq" id="WP_093069852.1">
    <property type="nucleotide sequence ID" value="NZ_FNQP01000020.1"/>
</dbReference>
<proteinExistence type="predicted"/>
<evidence type="ECO:0000313" key="1">
    <source>
        <dbReference type="EMBL" id="SEA96071.1"/>
    </source>
</evidence>
<dbReference type="OrthoDB" id="5623555at2"/>
<organism evidence="1 2">
    <name type="scientific">Thiothrix caldifontis</name>
    <dbReference type="NCBI Taxonomy" id="525918"/>
    <lineage>
        <taxon>Bacteria</taxon>
        <taxon>Pseudomonadati</taxon>
        <taxon>Pseudomonadota</taxon>
        <taxon>Gammaproteobacteria</taxon>
        <taxon>Thiotrichales</taxon>
        <taxon>Thiotrichaceae</taxon>
        <taxon>Thiothrix</taxon>
    </lineage>
</organism>
<accession>A0A1H4FFY3</accession>
<keyword evidence="2" id="KW-1185">Reference proteome</keyword>